<name>A0A225W8K8_9STRA</name>
<protein>
    <recommendedName>
        <fullName evidence="4">Phospholipid:diacylglycerol acyltransferase</fullName>
    </recommendedName>
</protein>
<gene>
    <name evidence="2" type="ORF">PHMEG_00012482</name>
</gene>
<dbReference type="Proteomes" id="UP000198211">
    <property type="component" value="Unassembled WGS sequence"/>
</dbReference>
<evidence type="ECO:0000313" key="3">
    <source>
        <dbReference type="Proteomes" id="UP000198211"/>
    </source>
</evidence>
<sequence length="610" mass="68850">MLLLTLLLLLATAAARDGVMRTRPVLLMPGFASSQLQSWSHQRCETGFRKNLLLLLATAAARDGVMRTRPVLLMPGFASSQLQSWSHQRCETGFRKNLYRDINFGDRLWVDVARVLAQGDCWIRCMKLDITTQEEVECKLRAAQGLEAVSELDPGIVTGPLSTVWRSIIHDLVDHFELDPDQLIVATYDWRLPPSKLQQRDKYFYSLKKKIEYTVELDGNNGGLVVIAHSMGNGVFRYFLEWLKEEVGRNNWQKWIDEHISAYFAVGSPLLGSAESIELISSGLTEGLPITQSEMRKLVVSFGSILSFMPMPSGLNSAKDNEVIITVRSQQGLIPEDDKVIQRNYTSADIASGQLFRDMSVHDPIFAKLEIMRRNVDDPVLDFFKPWERPPIASVYSVYGVNVQTKSFYEYENAETPGHWFQVQYLNEEGQEPTCSKTGDGTVSYHSLSWAHTWLGSKGSSVRVTQTPQSVYFSAENITRVRAIRQASSHHAEYSLLNRKLPICKAHNEFNDGRTAGFFAGLFGPLNRDRITFFESSKEVDGAAHSTGVWEIDGVGHRDILSNPAFLRELRAELRHIFKGKTNSDKVVIASTGHRRRLLLELPLCPLRVP</sequence>
<dbReference type="PANTHER" id="PTHR11440">
    <property type="entry name" value="LECITHIN-CHOLESTEROL ACYLTRANSFERASE-RELATED"/>
    <property type="match status" value="1"/>
</dbReference>
<keyword evidence="3" id="KW-1185">Reference proteome</keyword>
<dbReference type="InterPro" id="IPR003386">
    <property type="entry name" value="LACT/PDAT_acylTrfase"/>
</dbReference>
<evidence type="ECO:0008006" key="4">
    <source>
        <dbReference type="Google" id="ProtNLM"/>
    </source>
</evidence>
<feature type="signal peptide" evidence="1">
    <location>
        <begin position="1"/>
        <end position="15"/>
    </location>
</feature>
<dbReference type="Pfam" id="PF02450">
    <property type="entry name" value="LCAT"/>
    <property type="match status" value="1"/>
</dbReference>
<reference evidence="3" key="1">
    <citation type="submission" date="2017-03" db="EMBL/GenBank/DDBJ databases">
        <title>Phytopthora megakarya and P. palmivora, two closely related causual agents of cacao black pod achieved similar genome size and gene model numbers by different mechanisms.</title>
        <authorList>
            <person name="Ali S."/>
            <person name="Shao J."/>
            <person name="Larry D.J."/>
            <person name="Kronmiller B."/>
            <person name="Shen D."/>
            <person name="Strem M.D."/>
            <person name="Melnick R.L."/>
            <person name="Guiltinan M.J."/>
            <person name="Tyler B.M."/>
            <person name="Meinhardt L.W."/>
            <person name="Bailey B.A."/>
        </authorList>
    </citation>
    <scope>NUCLEOTIDE SEQUENCE [LARGE SCALE GENOMIC DNA]</scope>
    <source>
        <strain evidence="3">zdho120</strain>
    </source>
</reference>
<dbReference type="InterPro" id="IPR029058">
    <property type="entry name" value="AB_hydrolase_fold"/>
</dbReference>
<dbReference type="OrthoDB" id="190846at2759"/>
<dbReference type="Gene3D" id="3.40.50.1820">
    <property type="entry name" value="alpha/beta hydrolase"/>
    <property type="match status" value="1"/>
</dbReference>
<dbReference type="AlphaFoldDB" id="A0A225W8K8"/>
<dbReference type="GO" id="GO:0008374">
    <property type="term" value="F:O-acyltransferase activity"/>
    <property type="evidence" value="ECO:0007669"/>
    <property type="project" value="InterPro"/>
</dbReference>
<dbReference type="STRING" id="4795.A0A225W8K8"/>
<dbReference type="GO" id="GO:0006629">
    <property type="term" value="P:lipid metabolic process"/>
    <property type="evidence" value="ECO:0007669"/>
    <property type="project" value="InterPro"/>
</dbReference>
<feature type="chain" id="PRO_5013008253" description="Phospholipid:diacylglycerol acyltransferase" evidence="1">
    <location>
        <begin position="16"/>
        <end position="610"/>
    </location>
</feature>
<proteinExistence type="predicted"/>
<dbReference type="SUPFAM" id="SSF53474">
    <property type="entry name" value="alpha/beta-Hydrolases"/>
    <property type="match status" value="1"/>
</dbReference>
<evidence type="ECO:0000256" key="1">
    <source>
        <dbReference type="SAM" id="SignalP"/>
    </source>
</evidence>
<keyword evidence="1" id="KW-0732">Signal</keyword>
<accession>A0A225W8K8</accession>
<dbReference type="EMBL" id="NBNE01001421">
    <property type="protein sequence ID" value="OWZ14093.1"/>
    <property type="molecule type" value="Genomic_DNA"/>
</dbReference>
<comment type="caution">
    <text evidence="2">The sequence shown here is derived from an EMBL/GenBank/DDBJ whole genome shotgun (WGS) entry which is preliminary data.</text>
</comment>
<evidence type="ECO:0000313" key="2">
    <source>
        <dbReference type="EMBL" id="OWZ14093.1"/>
    </source>
</evidence>
<organism evidence="2 3">
    <name type="scientific">Phytophthora megakarya</name>
    <dbReference type="NCBI Taxonomy" id="4795"/>
    <lineage>
        <taxon>Eukaryota</taxon>
        <taxon>Sar</taxon>
        <taxon>Stramenopiles</taxon>
        <taxon>Oomycota</taxon>
        <taxon>Peronosporomycetes</taxon>
        <taxon>Peronosporales</taxon>
        <taxon>Peronosporaceae</taxon>
        <taxon>Phytophthora</taxon>
    </lineage>
</organism>